<proteinExistence type="predicted"/>
<dbReference type="InterPro" id="IPR025340">
    <property type="entry name" value="DUF4246"/>
</dbReference>
<feature type="domain" description="DUF4246" evidence="2">
    <location>
        <begin position="119"/>
        <end position="716"/>
    </location>
</feature>
<dbReference type="InterPro" id="IPR049192">
    <property type="entry name" value="DUF4246_C"/>
</dbReference>
<evidence type="ECO:0000256" key="1">
    <source>
        <dbReference type="SAM" id="MobiDB-lite"/>
    </source>
</evidence>
<comment type="caution">
    <text evidence="4">The sequence shown here is derived from an EMBL/GenBank/DDBJ whole genome shotgun (WGS) entry which is preliminary data.</text>
</comment>
<gene>
    <name evidence="4" type="ORF">AbraCBS73388_006088</name>
</gene>
<name>A0A9W6DMB7_9EURO</name>
<feature type="domain" description="DUF4246" evidence="3">
    <location>
        <begin position="38"/>
        <end position="105"/>
    </location>
</feature>
<accession>A0A9W6DMB7</accession>
<dbReference type="AlphaFoldDB" id="A0A9W6DMB7"/>
<feature type="compositionally biased region" description="Low complexity" evidence="1">
    <location>
        <begin position="1"/>
        <end position="13"/>
    </location>
</feature>
<organism evidence="4 5">
    <name type="scientific">Aspergillus brasiliensis</name>
    <dbReference type="NCBI Taxonomy" id="319629"/>
    <lineage>
        <taxon>Eukaryota</taxon>
        <taxon>Fungi</taxon>
        <taxon>Dikarya</taxon>
        <taxon>Ascomycota</taxon>
        <taxon>Pezizomycotina</taxon>
        <taxon>Eurotiomycetes</taxon>
        <taxon>Eurotiomycetidae</taxon>
        <taxon>Eurotiales</taxon>
        <taxon>Aspergillaceae</taxon>
        <taxon>Aspergillus</taxon>
        <taxon>Aspergillus subgen. Circumdati</taxon>
    </lineage>
</organism>
<sequence>MYFDPSSSSSSSSDESDTPILKPTIISFDNSGDNPLRVPGFGAIPLDYELPSDARFAHGMDEWRQAPAVTARELVMTAVMNRLTDRPNWHVEVFDDVIVARWREDNTASIAMNPLLSDRTWAWCVQELRDKAAEYRKKGHIRVLDTGSCVCKSDHVPALRTGDLAGELRQAVKPVLWSLTRSGVLDRESRRKLSIVDPNMFPLVYGRSLVLTDGGQVEAENVLGAYQGVTMLAPTHVDERIDSADVQRLIEIGRWLHEGVHAHYTTTRHYRWSANYQALPCEVEFVGAAGSTQVRLTSYVNNLHPIHRNLYRAIETLVGRAIPLWNDCLVQGQRGWSDAMNQGQLGPEPLRIITYGIEWENVLPRWLVAFRVPEDWRIKEFREAREALLNSARDNTDKRREKNRFIKKWLERYSDMELPPPESNLWQRAKEYLELPEDGSATPVAVPEDWQQYTWVYIKSKAERLLRFRHPEPGTAFSYKEWKNGRHNERAVVDMRCMRKDPHHSRHHKPVPPPHKPYTIRLQDSFRSQGLQIIVKMEDIELTPESPDYEGTDWHMEGQLNEHIAAVAVFAYDIDNVTEPQIAFRQNTKLDKSFYQYEKFVEKGERWDFRWPRPRRYEEVSYSDLPELAQILGFSESDLDTNNRAGRTWQDKGTVSVGQGRLITFPNLLEHRDQPFSLADRSRPGHLRYIKIFLVDPHYRICSTRNVPPQQHHWWAPAVVEDLSAAGLPQEIIDQIMQNTGSWPMGLSEARQHRQAFLEEHRWNNLVRIDRMNQPDIYYAQSDSKDEEVWLADDVPFEDKYIDDNGVDVYYNALMLTITRRQ</sequence>
<dbReference type="Proteomes" id="UP001143548">
    <property type="component" value="Unassembled WGS sequence"/>
</dbReference>
<evidence type="ECO:0000313" key="4">
    <source>
        <dbReference type="EMBL" id="GKZ20511.1"/>
    </source>
</evidence>
<dbReference type="EMBL" id="BROQ01000030">
    <property type="protein sequence ID" value="GKZ20511.1"/>
    <property type="molecule type" value="Genomic_DNA"/>
</dbReference>
<evidence type="ECO:0000259" key="3">
    <source>
        <dbReference type="Pfam" id="PF21666"/>
    </source>
</evidence>
<dbReference type="PANTHER" id="PTHR33119:SF1">
    <property type="entry name" value="FE2OG DIOXYGENASE DOMAIN-CONTAINING PROTEIN"/>
    <property type="match status" value="1"/>
</dbReference>
<evidence type="ECO:0000259" key="2">
    <source>
        <dbReference type="Pfam" id="PF14033"/>
    </source>
</evidence>
<feature type="region of interest" description="Disordered" evidence="1">
    <location>
        <begin position="1"/>
        <end position="23"/>
    </location>
</feature>
<evidence type="ECO:0000313" key="5">
    <source>
        <dbReference type="Proteomes" id="UP001143548"/>
    </source>
</evidence>
<dbReference type="PANTHER" id="PTHR33119">
    <property type="entry name" value="IFI3P"/>
    <property type="match status" value="1"/>
</dbReference>
<dbReference type="Pfam" id="PF21666">
    <property type="entry name" value="DUF4246_N"/>
    <property type="match status" value="1"/>
</dbReference>
<dbReference type="Pfam" id="PF14033">
    <property type="entry name" value="DUF4246"/>
    <property type="match status" value="1"/>
</dbReference>
<reference evidence="4" key="1">
    <citation type="submission" date="2022-07" db="EMBL/GenBank/DDBJ databases">
        <title>Taxonomy of Aspergillus series Nigri: significant species reduction supported by multi-species coalescent approaches.</title>
        <authorList>
            <person name="Bian C."/>
            <person name="Kusuya Y."/>
            <person name="Sklenar F."/>
            <person name="D'hooge E."/>
            <person name="Yaguchi T."/>
            <person name="Takahashi H."/>
            <person name="Hubka V."/>
        </authorList>
    </citation>
    <scope>NUCLEOTIDE SEQUENCE</scope>
    <source>
        <strain evidence="4">CBS 733.88</strain>
    </source>
</reference>
<protein>
    <submittedName>
        <fullName evidence="4">Uncharacterized protein</fullName>
    </submittedName>
</protein>
<dbReference type="InterPro" id="IPR049207">
    <property type="entry name" value="DUF4246_N"/>
</dbReference>